<protein>
    <submittedName>
        <fullName evidence="1">60S ribosomal protein L38</fullName>
    </submittedName>
</protein>
<keyword evidence="1" id="KW-0687">Ribonucleoprotein</keyword>
<name>A0ACC1HBN0_9FUNG</name>
<reference evidence="1" key="1">
    <citation type="submission" date="2022-06" db="EMBL/GenBank/DDBJ databases">
        <title>Phylogenomic reconstructions and comparative analyses of Kickxellomycotina fungi.</title>
        <authorList>
            <person name="Reynolds N.K."/>
            <person name="Stajich J.E."/>
            <person name="Barry K."/>
            <person name="Grigoriev I.V."/>
            <person name="Crous P."/>
            <person name="Smith M.E."/>
        </authorList>
    </citation>
    <scope>NUCLEOTIDE SEQUENCE</scope>
    <source>
        <strain evidence="1">RSA 2271</strain>
    </source>
</reference>
<feature type="non-terminal residue" evidence="1">
    <location>
        <position position="1"/>
    </location>
</feature>
<keyword evidence="2" id="KW-1185">Reference proteome</keyword>
<evidence type="ECO:0000313" key="1">
    <source>
        <dbReference type="EMBL" id="KAJ1672672.1"/>
    </source>
</evidence>
<gene>
    <name evidence="1" type="primary">RPL38</name>
    <name evidence="1" type="ORF">EV182_006722</name>
</gene>
<accession>A0ACC1HBN0</accession>
<dbReference type="EMBL" id="JAMZIH010008008">
    <property type="protein sequence ID" value="KAJ1672672.1"/>
    <property type="molecule type" value="Genomic_DNA"/>
</dbReference>
<proteinExistence type="predicted"/>
<dbReference type="Proteomes" id="UP001145114">
    <property type="component" value="Unassembled WGS sequence"/>
</dbReference>
<comment type="caution">
    <text evidence="1">The sequence shown here is derived from an EMBL/GenBank/DDBJ whole genome shotgun (WGS) entry which is preliminary data.</text>
</comment>
<sequence length="98" mass="11126">AKQVTDIKEFLEITRRKDAKSKLLKKALMSASSVLYIGEVVKFTGILTSQHTRLGIRVKKNGNLTKFKVRCSRFLYTMCIKDGGQAKKLREAFPPGMY</sequence>
<organism evidence="1 2">
    <name type="scientific">Spiromyces aspiralis</name>
    <dbReference type="NCBI Taxonomy" id="68401"/>
    <lineage>
        <taxon>Eukaryota</taxon>
        <taxon>Fungi</taxon>
        <taxon>Fungi incertae sedis</taxon>
        <taxon>Zoopagomycota</taxon>
        <taxon>Kickxellomycotina</taxon>
        <taxon>Kickxellomycetes</taxon>
        <taxon>Kickxellales</taxon>
        <taxon>Kickxellaceae</taxon>
        <taxon>Spiromyces</taxon>
    </lineage>
</organism>
<keyword evidence="1" id="KW-0689">Ribosomal protein</keyword>
<evidence type="ECO:0000313" key="2">
    <source>
        <dbReference type="Proteomes" id="UP001145114"/>
    </source>
</evidence>